<evidence type="ECO:0000313" key="2">
    <source>
        <dbReference type="EMBL" id="WPU63462.1"/>
    </source>
</evidence>
<protein>
    <submittedName>
        <fullName evidence="2">Uncharacterized protein</fullName>
    </submittedName>
</protein>
<dbReference type="Proteomes" id="UP001324634">
    <property type="component" value="Chromosome"/>
</dbReference>
<evidence type="ECO:0000256" key="1">
    <source>
        <dbReference type="SAM" id="SignalP"/>
    </source>
</evidence>
<dbReference type="RefSeq" id="WP_321390209.1">
    <property type="nucleotide sequence ID" value="NZ_CP139487.1"/>
</dbReference>
<reference evidence="2 3" key="1">
    <citation type="submission" date="2023-11" db="EMBL/GenBank/DDBJ databases">
        <title>Peredibacter starrii A3.12.</title>
        <authorList>
            <person name="Mitchell R.J."/>
        </authorList>
    </citation>
    <scope>NUCLEOTIDE SEQUENCE [LARGE SCALE GENOMIC DNA]</scope>
    <source>
        <strain evidence="2 3">A3.12</strain>
    </source>
</reference>
<proteinExistence type="predicted"/>
<accession>A0AAX4HJR4</accession>
<feature type="signal peptide" evidence="1">
    <location>
        <begin position="1"/>
        <end position="18"/>
    </location>
</feature>
<dbReference type="AlphaFoldDB" id="A0AAX4HJR4"/>
<keyword evidence="3" id="KW-1185">Reference proteome</keyword>
<keyword evidence="1" id="KW-0732">Signal</keyword>
<evidence type="ECO:0000313" key="3">
    <source>
        <dbReference type="Proteomes" id="UP001324634"/>
    </source>
</evidence>
<organism evidence="2 3">
    <name type="scientific">Peredibacter starrii</name>
    <dbReference type="NCBI Taxonomy" id="28202"/>
    <lineage>
        <taxon>Bacteria</taxon>
        <taxon>Pseudomonadati</taxon>
        <taxon>Bdellovibrionota</taxon>
        <taxon>Bacteriovoracia</taxon>
        <taxon>Bacteriovoracales</taxon>
        <taxon>Bacteriovoracaceae</taxon>
        <taxon>Peredibacter</taxon>
    </lineage>
</organism>
<name>A0AAX4HJR4_9BACT</name>
<gene>
    <name evidence="2" type="ORF">SOO65_12260</name>
</gene>
<feature type="chain" id="PRO_5043343358" evidence="1">
    <location>
        <begin position="19"/>
        <end position="99"/>
    </location>
</feature>
<dbReference type="KEGG" id="psti:SOO65_12260"/>
<dbReference type="EMBL" id="CP139487">
    <property type="protein sequence ID" value="WPU63462.1"/>
    <property type="molecule type" value="Genomic_DNA"/>
</dbReference>
<sequence length="99" mass="11355">MKNLTMVLALLVSGSVFAAKDAVFPNVYNYGSQVQVQVWNHDARNVHCNGTLWMRTQSGKSYSEYYSDWVFARGSSFRTFYARDLNDRIQSVSHNISCF</sequence>